<keyword evidence="4" id="KW-0418">Kinase</keyword>
<keyword evidence="3" id="KW-0808">Transferase</keyword>
<dbReference type="Pfam" id="PF02518">
    <property type="entry name" value="HATPase_c"/>
    <property type="match status" value="1"/>
</dbReference>
<gene>
    <name evidence="7" type="ORF">KP001_16200</name>
</gene>
<dbReference type="EMBL" id="CP077683">
    <property type="protein sequence ID" value="QXE89953.1"/>
    <property type="molecule type" value="Genomic_DNA"/>
</dbReference>
<evidence type="ECO:0000256" key="3">
    <source>
        <dbReference type="ARBA" id="ARBA00022679"/>
    </source>
</evidence>
<feature type="domain" description="Histidine kinase" evidence="6">
    <location>
        <begin position="54"/>
        <end position="264"/>
    </location>
</feature>
<evidence type="ECO:0000256" key="2">
    <source>
        <dbReference type="ARBA" id="ARBA00012438"/>
    </source>
</evidence>
<keyword evidence="5" id="KW-0175">Coiled coil</keyword>
<evidence type="ECO:0000313" key="7">
    <source>
        <dbReference type="EMBL" id="QXE89953.1"/>
    </source>
</evidence>
<dbReference type="InterPro" id="IPR003661">
    <property type="entry name" value="HisK_dim/P_dom"/>
</dbReference>
<comment type="catalytic activity">
    <reaction evidence="1">
        <text>ATP + protein L-histidine = ADP + protein N-phospho-L-histidine.</text>
        <dbReference type="EC" id="2.7.13.3"/>
    </reaction>
</comment>
<evidence type="ECO:0000256" key="1">
    <source>
        <dbReference type="ARBA" id="ARBA00000085"/>
    </source>
</evidence>
<dbReference type="InterPro" id="IPR003594">
    <property type="entry name" value="HATPase_dom"/>
</dbReference>
<dbReference type="SMART" id="SM00387">
    <property type="entry name" value="HATPase_c"/>
    <property type="match status" value="1"/>
</dbReference>
<dbReference type="SMART" id="SM00388">
    <property type="entry name" value="HisKA"/>
    <property type="match status" value="1"/>
</dbReference>
<protein>
    <recommendedName>
        <fullName evidence="2">histidine kinase</fullName>
        <ecNumber evidence="2">2.7.13.3</ecNumber>
    </recommendedName>
</protein>
<dbReference type="InterPro" id="IPR050351">
    <property type="entry name" value="BphY/WalK/GraS-like"/>
</dbReference>
<dbReference type="CDD" id="cd00082">
    <property type="entry name" value="HisKA"/>
    <property type="match status" value="1"/>
</dbReference>
<evidence type="ECO:0000259" key="6">
    <source>
        <dbReference type="PROSITE" id="PS50109"/>
    </source>
</evidence>
<reference evidence="7 8" key="1">
    <citation type="submission" date="2021-06" db="EMBL/GenBank/DDBJ databases">
        <title>Gemonas diversity in paddy soil.</title>
        <authorList>
            <person name="Liu G."/>
        </authorList>
    </citation>
    <scope>NUCLEOTIDE SEQUENCE [LARGE SCALE GENOMIC DNA]</scope>
    <source>
        <strain evidence="7 8">RG2</strain>
    </source>
</reference>
<proteinExistence type="predicted"/>
<accession>A0ABX8LE05</accession>
<dbReference type="PANTHER" id="PTHR42878:SF15">
    <property type="entry name" value="BACTERIOPHYTOCHROME"/>
    <property type="match status" value="1"/>
</dbReference>
<dbReference type="InterPro" id="IPR005467">
    <property type="entry name" value="His_kinase_dom"/>
</dbReference>
<dbReference type="PANTHER" id="PTHR42878">
    <property type="entry name" value="TWO-COMPONENT HISTIDINE KINASE"/>
    <property type="match status" value="1"/>
</dbReference>
<dbReference type="RefSeq" id="WP_217286618.1">
    <property type="nucleotide sequence ID" value="NZ_CP077683.1"/>
</dbReference>
<dbReference type="EC" id="2.7.13.3" evidence="2"/>
<dbReference type="Proteomes" id="UP000683559">
    <property type="component" value="Chromosome"/>
</dbReference>
<evidence type="ECO:0000256" key="4">
    <source>
        <dbReference type="ARBA" id="ARBA00022777"/>
    </source>
</evidence>
<evidence type="ECO:0000256" key="5">
    <source>
        <dbReference type="SAM" id="Coils"/>
    </source>
</evidence>
<evidence type="ECO:0000313" key="8">
    <source>
        <dbReference type="Proteomes" id="UP000683559"/>
    </source>
</evidence>
<dbReference type="PROSITE" id="PS50109">
    <property type="entry name" value="HIS_KIN"/>
    <property type="match status" value="1"/>
</dbReference>
<dbReference type="Pfam" id="PF00512">
    <property type="entry name" value="HisKA"/>
    <property type="match status" value="1"/>
</dbReference>
<sequence>MLEADRQRLLAEAEQRQKELELKNLELLAAWEKADERAHSLELAVKELESFSYAVSHDLQAPLRHINGYLSILAQDFESCLPGEARRLLERSRRATRDMTRLIDDLLDLAKVSRIKINSKMVNLSGVAHAAIERLWEGDPERVVDVVVAEGLFVQGDQALLSQLMWNLLENAWKYTSTTAAAKIEVGRVIVDDKLVIFVKDNGVGFDSVYKENLFDAFQRLHGREFEGNGIGLATVRRIIERHQGKVWAESEKGKGAIFFFTLP</sequence>
<organism evidence="7 8">
    <name type="scientific">Geomonas subterranea</name>
    <dbReference type="NCBI Taxonomy" id="2847989"/>
    <lineage>
        <taxon>Bacteria</taxon>
        <taxon>Pseudomonadati</taxon>
        <taxon>Thermodesulfobacteriota</taxon>
        <taxon>Desulfuromonadia</taxon>
        <taxon>Geobacterales</taxon>
        <taxon>Geobacteraceae</taxon>
        <taxon>Geomonas</taxon>
    </lineage>
</organism>
<name>A0ABX8LE05_9BACT</name>
<keyword evidence="8" id="KW-1185">Reference proteome</keyword>
<feature type="coiled-coil region" evidence="5">
    <location>
        <begin position="3"/>
        <end position="30"/>
    </location>
</feature>